<feature type="compositionally biased region" description="Polar residues" evidence="1">
    <location>
        <begin position="120"/>
        <end position="146"/>
    </location>
</feature>
<evidence type="ECO:0000313" key="2">
    <source>
        <dbReference type="EMBL" id="KZT73085.1"/>
    </source>
</evidence>
<feature type="compositionally biased region" description="Polar residues" evidence="1">
    <location>
        <begin position="77"/>
        <end position="110"/>
    </location>
</feature>
<dbReference type="EMBL" id="KV429038">
    <property type="protein sequence ID" value="KZT73085.1"/>
    <property type="molecule type" value="Genomic_DNA"/>
</dbReference>
<dbReference type="SUPFAM" id="SSF57959">
    <property type="entry name" value="Leucine zipper domain"/>
    <property type="match status" value="1"/>
</dbReference>
<name>A0A165T8Q6_9APHY</name>
<feature type="compositionally biased region" description="Basic and acidic residues" evidence="1">
    <location>
        <begin position="340"/>
        <end position="349"/>
    </location>
</feature>
<dbReference type="GO" id="GO:0003700">
    <property type="term" value="F:DNA-binding transcription factor activity"/>
    <property type="evidence" value="ECO:0007669"/>
    <property type="project" value="InterPro"/>
</dbReference>
<proteinExistence type="predicted"/>
<feature type="compositionally biased region" description="Low complexity" evidence="1">
    <location>
        <begin position="256"/>
        <end position="267"/>
    </location>
</feature>
<protein>
    <recommendedName>
        <fullName evidence="4">BZIP domain-containing protein</fullName>
    </recommendedName>
</protein>
<dbReference type="OrthoDB" id="2552152at2759"/>
<dbReference type="InterPro" id="IPR046347">
    <property type="entry name" value="bZIP_sf"/>
</dbReference>
<dbReference type="Gene3D" id="1.20.5.170">
    <property type="match status" value="1"/>
</dbReference>
<evidence type="ECO:0000313" key="3">
    <source>
        <dbReference type="Proteomes" id="UP000076727"/>
    </source>
</evidence>
<dbReference type="AlphaFoldDB" id="A0A165T8Q6"/>
<feature type="compositionally biased region" description="Low complexity" evidence="1">
    <location>
        <begin position="51"/>
        <end position="64"/>
    </location>
</feature>
<feature type="region of interest" description="Disordered" evidence="1">
    <location>
        <begin position="51"/>
        <end position="209"/>
    </location>
</feature>
<accession>A0A165T8Q6</accession>
<feature type="compositionally biased region" description="Low complexity" evidence="1">
    <location>
        <begin position="313"/>
        <end position="323"/>
    </location>
</feature>
<organism evidence="2 3">
    <name type="scientific">Daedalea quercina L-15889</name>
    <dbReference type="NCBI Taxonomy" id="1314783"/>
    <lineage>
        <taxon>Eukaryota</taxon>
        <taxon>Fungi</taxon>
        <taxon>Dikarya</taxon>
        <taxon>Basidiomycota</taxon>
        <taxon>Agaricomycotina</taxon>
        <taxon>Agaricomycetes</taxon>
        <taxon>Polyporales</taxon>
        <taxon>Fomitopsis</taxon>
    </lineage>
</organism>
<gene>
    <name evidence="2" type="ORF">DAEQUDRAFT_506107</name>
</gene>
<feature type="region of interest" description="Disordered" evidence="1">
    <location>
        <begin position="243"/>
        <end position="349"/>
    </location>
</feature>
<sequence length="349" mass="37367">MSSKRGRKRNDNLPPNRARDVQRAFRARRAAHLEALENRVAELEEENSALRAALSLPPANRPPLGKGPTGKDKPKLPSQQQQPNAGSPSASSTLPPIQFLPQLSPTNSLPSMPVSRHDSPSSASTRTQSLSPTAFNSALGQSSSISGMDPTWDNPGAGFVGKDQPEPSPSASSTSYTIPPVPGPSTSHSSTYQPPASRPSLDDAYPLTSYQYSPERSLASIDPYAGTPSSGFLMRDERRAFTYQQPSFHTHAGQLHPHSSPVSAVSPSMPPGGTGMQPSYAHRRSVTEPQGYRSSIQLGSIPQMRLPQPPNLPNRLPSPSQLSGAGGLPPPPLHPGYGYGDERKLDRMR</sequence>
<feature type="region of interest" description="Disordered" evidence="1">
    <location>
        <begin position="1"/>
        <end position="25"/>
    </location>
</feature>
<feature type="compositionally biased region" description="Polar residues" evidence="1">
    <location>
        <begin position="184"/>
        <end position="194"/>
    </location>
</feature>
<keyword evidence="3" id="KW-1185">Reference proteome</keyword>
<evidence type="ECO:0000256" key="1">
    <source>
        <dbReference type="SAM" id="MobiDB-lite"/>
    </source>
</evidence>
<reference evidence="2 3" key="1">
    <citation type="journal article" date="2016" name="Mol. Biol. Evol.">
        <title>Comparative Genomics of Early-Diverging Mushroom-Forming Fungi Provides Insights into the Origins of Lignocellulose Decay Capabilities.</title>
        <authorList>
            <person name="Nagy L.G."/>
            <person name="Riley R."/>
            <person name="Tritt A."/>
            <person name="Adam C."/>
            <person name="Daum C."/>
            <person name="Floudas D."/>
            <person name="Sun H."/>
            <person name="Yadav J.S."/>
            <person name="Pangilinan J."/>
            <person name="Larsson K.H."/>
            <person name="Matsuura K."/>
            <person name="Barry K."/>
            <person name="Labutti K."/>
            <person name="Kuo R."/>
            <person name="Ohm R.A."/>
            <person name="Bhattacharya S.S."/>
            <person name="Shirouzu T."/>
            <person name="Yoshinaga Y."/>
            <person name="Martin F.M."/>
            <person name="Grigoriev I.V."/>
            <person name="Hibbett D.S."/>
        </authorList>
    </citation>
    <scope>NUCLEOTIDE SEQUENCE [LARGE SCALE GENOMIC DNA]</scope>
    <source>
        <strain evidence="2 3">L-15889</strain>
    </source>
</reference>
<evidence type="ECO:0008006" key="4">
    <source>
        <dbReference type="Google" id="ProtNLM"/>
    </source>
</evidence>
<dbReference type="Proteomes" id="UP000076727">
    <property type="component" value="Unassembled WGS sequence"/>
</dbReference>